<evidence type="ECO:0000259" key="1">
    <source>
        <dbReference type="PROSITE" id="PS50104"/>
    </source>
</evidence>
<dbReference type="PANTHER" id="PTHR34301:SF8">
    <property type="entry name" value="ATPASE DOMAIN-CONTAINING PROTEIN"/>
    <property type="match status" value="1"/>
</dbReference>
<evidence type="ECO:0000313" key="2">
    <source>
        <dbReference type="EMBL" id="ETR66615.1"/>
    </source>
</evidence>
<dbReference type="InterPro" id="IPR000157">
    <property type="entry name" value="TIR_dom"/>
</dbReference>
<feature type="domain" description="TIR" evidence="1">
    <location>
        <begin position="378"/>
        <end position="495"/>
    </location>
</feature>
<dbReference type="Pfam" id="PF14516">
    <property type="entry name" value="AAA_35"/>
    <property type="match status" value="1"/>
</dbReference>
<dbReference type="EMBL" id="ATBP01001864">
    <property type="protein sequence ID" value="ETR66615.1"/>
    <property type="molecule type" value="Genomic_DNA"/>
</dbReference>
<dbReference type="InterPro" id="IPR027417">
    <property type="entry name" value="P-loop_NTPase"/>
</dbReference>
<name>A0A1V1NVM7_9BACT</name>
<dbReference type="SUPFAM" id="SSF52200">
    <property type="entry name" value="Toll/Interleukin receptor TIR domain"/>
    <property type="match status" value="1"/>
</dbReference>
<organism evidence="2 3">
    <name type="scientific">Candidatus Magnetoglobus multicellularis str. Araruama</name>
    <dbReference type="NCBI Taxonomy" id="890399"/>
    <lineage>
        <taxon>Bacteria</taxon>
        <taxon>Pseudomonadati</taxon>
        <taxon>Thermodesulfobacteriota</taxon>
        <taxon>Desulfobacteria</taxon>
        <taxon>Desulfobacterales</taxon>
        <taxon>Desulfobacteraceae</taxon>
        <taxon>Candidatus Magnetoglobus</taxon>
    </lineage>
</organism>
<dbReference type="PANTHER" id="PTHR34301">
    <property type="entry name" value="DNA-BINDING PROTEIN-RELATED"/>
    <property type="match status" value="1"/>
</dbReference>
<dbReference type="GO" id="GO:0007165">
    <property type="term" value="P:signal transduction"/>
    <property type="evidence" value="ECO:0007669"/>
    <property type="project" value="InterPro"/>
</dbReference>
<reference evidence="3" key="1">
    <citation type="submission" date="2012-11" db="EMBL/GenBank/DDBJ databases">
        <authorList>
            <person name="Lucero-Rivera Y.E."/>
            <person name="Tovar-Ramirez D."/>
        </authorList>
    </citation>
    <scope>NUCLEOTIDE SEQUENCE [LARGE SCALE GENOMIC DNA]</scope>
    <source>
        <strain evidence="3">Araruama</strain>
    </source>
</reference>
<evidence type="ECO:0000313" key="3">
    <source>
        <dbReference type="Proteomes" id="UP000189670"/>
    </source>
</evidence>
<proteinExistence type="predicted"/>
<dbReference type="Proteomes" id="UP000189670">
    <property type="component" value="Unassembled WGS sequence"/>
</dbReference>
<feature type="non-terminal residue" evidence="2">
    <location>
        <position position="495"/>
    </location>
</feature>
<protein>
    <recommendedName>
        <fullName evidence="1">TIR domain-containing protein</fullName>
    </recommendedName>
</protein>
<dbReference type="PROSITE" id="PS50104">
    <property type="entry name" value="TIR"/>
    <property type="match status" value="1"/>
</dbReference>
<dbReference type="InterPro" id="IPR035897">
    <property type="entry name" value="Toll_tir_struct_dom_sf"/>
</dbReference>
<dbReference type="SUPFAM" id="SSF52540">
    <property type="entry name" value="P-loop containing nucleoside triphosphate hydrolases"/>
    <property type="match status" value="1"/>
</dbReference>
<dbReference type="AlphaFoldDB" id="A0A1V1NVM7"/>
<dbReference type="Pfam" id="PF13676">
    <property type="entry name" value="TIR_2"/>
    <property type="match status" value="1"/>
</dbReference>
<sequence length="495" mass="58162">MKPFIKEFKMNYQPPKRRFEKSGFVNPETAYYVPLENVTNTDNEDMKTMVDHGRYFSIFAPRQSGKTTFFMTFSMELEKDSNYIFILMSFEDCSNYSSHQFYTYLQEEIYEQLLHRLENIECYQKEEVKTFLNGHTLIDSASFFSLFKGLNNIITQKKIVIFIDEFDGIPVNEIENMLTTIRKLYQKYKKHTDKALYSVGLVGIRNITQLVVGGVSPFNIADHVEIPPFTLQNIRDLYQQYTQETNQPFTEEAVQQIYEQTQGQPWLVNRLGTILTKQIKPETIDPIEIDDVNKAIQHLLQEKNAHFDNLKEKVLLYKKTFNKINAEQVKFLPYDDAQSWLYQYGLIRKQNDLAVISNTIYSKCFSDVSDQMNHMTEQKKKIFISYCHKDKGWLGIIMNYLKGLEHEDIDIWFDKKIKTGEQWNPVIADAIQTSHMTICLISQDYLNSDFIRTKEVPGILNKQKEGMIVFPVLIRNCTWKVISWLKNLQMFPGDG</sequence>
<dbReference type="Gene3D" id="3.40.50.10140">
    <property type="entry name" value="Toll/interleukin-1 receptor homology (TIR) domain"/>
    <property type="match status" value="1"/>
</dbReference>
<comment type="caution">
    <text evidence="2">The sequence shown here is derived from an EMBL/GenBank/DDBJ whole genome shotgun (WGS) entry which is preliminary data.</text>
</comment>
<gene>
    <name evidence="2" type="ORF">OMM_12569</name>
</gene>
<accession>A0A1V1NVM7</accession>
<dbReference type="Gene3D" id="3.40.50.300">
    <property type="entry name" value="P-loop containing nucleotide triphosphate hydrolases"/>
    <property type="match status" value="1"/>
</dbReference>